<evidence type="ECO:0000313" key="3">
    <source>
        <dbReference type="Proteomes" id="UP000033047"/>
    </source>
</evidence>
<dbReference type="CDD" id="cd14244">
    <property type="entry name" value="GH_101_like"/>
    <property type="match status" value="1"/>
</dbReference>
<dbReference type="Gene3D" id="2.60.40.1180">
    <property type="entry name" value="Golgi alpha-mannosidase II"/>
    <property type="match status" value="1"/>
</dbReference>
<dbReference type="EMBL" id="AQHV01000023">
    <property type="protein sequence ID" value="KKB48100.1"/>
    <property type="molecule type" value="Genomic_DNA"/>
</dbReference>
<dbReference type="AlphaFoldDB" id="A0A0F5IS24"/>
<dbReference type="GO" id="GO:0033926">
    <property type="term" value="F:endo-alpha-N-acetylgalactosaminidase activity"/>
    <property type="evidence" value="ECO:0007669"/>
    <property type="project" value="InterPro"/>
</dbReference>
<dbReference type="Pfam" id="PF12905">
    <property type="entry name" value="Glyco_hydro_101"/>
    <property type="match status" value="1"/>
</dbReference>
<comment type="caution">
    <text evidence="2">The sequence shown here is derived from an EMBL/GenBank/DDBJ whole genome shotgun (WGS) entry which is preliminary data.</text>
</comment>
<dbReference type="Proteomes" id="UP000033047">
    <property type="component" value="Unassembled WGS sequence"/>
</dbReference>
<sequence>MKISLYVLTILFCLSCCTQNKLEEISIQLDKETLNPVRNPGEKGTLRVTGHYSNGKTSDLSLSDIALSVRTVSASGNVEVVALSGDQLIPKDGGLAEVTAVYQKDGATYQAKKRVVVAPYYRDYHQTLVLKLFMGYDGELNEPDPNNVIFQKEDPSCLCTFAQALDVVKRVDNLTRGIPKIIYLVGWQRGGHDHLYPDWSIVNPKLKREEDATALESLRWLICEARAYNTTISLHINMVDAFEESPLWDTYIKNDIIARDVNGNLKSIWEYVKGHRAYHLSYTKEWEKGFAKKRIDNLIGMVPELKEGHTIHIDAFMAYWQPENRPLSPWHAKPENGGIDMYKEVETQRKIFKYWREKGFDVTGEGIFWAHPAGEGFVGLQPMSWWFPADINFQMEVPERLSARGRTHRDGQGDFRFGSSMQGEEIFQKDKDNLPGFLSQFCTMTLPWYYLSRLERVAFIDDALYYSDGVVARVEDGKNIIRKGDFILRENDNLFVPALWNENEIIAYSAEGYDNRSWRMLEGWEKVSSVDIYSITMNGSTLKQSAVPVKNGLLMLTLEKEEAVSIVPAGIPLH</sequence>
<feature type="domain" description="Endo-alpha-N-acetylgalactosaminidase" evidence="1">
    <location>
        <begin position="161"/>
        <end position="318"/>
    </location>
</feature>
<accession>A0A0F5IS24</accession>
<dbReference type="InterPro" id="IPR025706">
    <property type="entry name" value="Endoa_GalNAc"/>
</dbReference>
<gene>
    <name evidence="2" type="ORF">HMPREF1535_04326</name>
</gene>
<dbReference type="InterPro" id="IPR013780">
    <property type="entry name" value="Glyco_hydro_b"/>
</dbReference>
<reference evidence="2 3" key="1">
    <citation type="submission" date="2013-04" db="EMBL/GenBank/DDBJ databases">
        <title>The Genome Sequence of Parabacteroides goldsteinii DSM 19448.</title>
        <authorList>
            <consortium name="The Broad Institute Genomics Platform"/>
            <person name="Earl A."/>
            <person name="Ward D."/>
            <person name="Feldgarden M."/>
            <person name="Gevers D."/>
            <person name="Martens E."/>
            <person name="Sakamoto M."/>
            <person name="Benno Y."/>
            <person name="Song Y."/>
            <person name="Liu C."/>
            <person name="Lee J."/>
            <person name="Bolanos M."/>
            <person name="Vaisanen M.L."/>
            <person name="Finegold S.M."/>
            <person name="Walker B."/>
            <person name="Young S."/>
            <person name="Zeng Q."/>
            <person name="Gargeya S."/>
            <person name="Fitzgerald M."/>
            <person name="Haas B."/>
            <person name="Abouelleil A."/>
            <person name="Allen A.W."/>
            <person name="Alvarado L."/>
            <person name="Arachchi H.M."/>
            <person name="Berlin A.M."/>
            <person name="Chapman S.B."/>
            <person name="Gainer-Dewar J."/>
            <person name="Goldberg J."/>
            <person name="Griggs A."/>
            <person name="Gujja S."/>
            <person name="Hansen M."/>
            <person name="Howarth C."/>
            <person name="Imamovic A."/>
            <person name="Ireland A."/>
            <person name="Larimer J."/>
            <person name="McCowan C."/>
            <person name="Murphy C."/>
            <person name="Pearson M."/>
            <person name="Poon T.W."/>
            <person name="Priest M."/>
            <person name="Roberts A."/>
            <person name="Saif S."/>
            <person name="Shea T."/>
            <person name="Sisk P."/>
            <person name="Sykes S."/>
            <person name="Wortman J."/>
            <person name="Nusbaum C."/>
            <person name="Birren B."/>
        </authorList>
    </citation>
    <scope>NUCLEOTIDE SEQUENCE [LARGE SCALE GENOMIC DNA]</scope>
    <source>
        <strain evidence="2 3">DSM 19448</strain>
    </source>
</reference>
<evidence type="ECO:0000313" key="2">
    <source>
        <dbReference type="EMBL" id="KKB48100.1"/>
    </source>
</evidence>
<dbReference type="HOGENOM" id="CLU_474747_0_0_10"/>
<evidence type="ECO:0000259" key="1">
    <source>
        <dbReference type="Pfam" id="PF12905"/>
    </source>
</evidence>
<dbReference type="STRING" id="927665.HMPREF1535_04326"/>
<name>A0A0F5IS24_9BACT</name>
<dbReference type="PATRIC" id="fig|927665.4.peg.4442"/>
<organism evidence="2 3">
    <name type="scientific">Parabacteroides goldsteinii DSM 19448 = WAL 12034</name>
    <dbReference type="NCBI Taxonomy" id="927665"/>
    <lineage>
        <taxon>Bacteria</taxon>
        <taxon>Pseudomonadati</taxon>
        <taxon>Bacteroidota</taxon>
        <taxon>Bacteroidia</taxon>
        <taxon>Bacteroidales</taxon>
        <taxon>Tannerellaceae</taxon>
        <taxon>Parabacteroides</taxon>
    </lineage>
</organism>
<protein>
    <recommendedName>
        <fullName evidence="1">Endo-alpha-N-acetylgalactosaminidase domain-containing protein</fullName>
    </recommendedName>
</protein>
<proteinExistence type="predicted"/>
<dbReference type="RefSeq" id="WP_007658163.1">
    <property type="nucleotide sequence ID" value="NZ_KQ033913.1"/>
</dbReference>
<dbReference type="Gene3D" id="3.20.20.80">
    <property type="entry name" value="Glycosidases"/>
    <property type="match status" value="1"/>
</dbReference>